<feature type="domain" description="Glycosyltransferase subfamily 4-like N-terminal" evidence="3">
    <location>
        <begin position="64"/>
        <end position="180"/>
    </location>
</feature>
<dbReference type="Pfam" id="PF13439">
    <property type="entry name" value="Glyco_transf_4"/>
    <property type="match status" value="1"/>
</dbReference>
<accession>A0A921MSY5</accession>
<gene>
    <name evidence="4" type="ORF">K8U91_08985</name>
</gene>
<dbReference type="RefSeq" id="WP_273306636.1">
    <property type="nucleotide sequence ID" value="NZ_DYUD01000024.1"/>
</dbReference>
<dbReference type="AlphaFoldDB" id="A0A921MSY5"/>
<keyword evidence="1" id="KW-0808">Transferase</keyword>
<reference evidence="4" key="2">
    <citation type="submission" date="2021-09" db="EMBL/GenBank/DDBJ databases">
        <authorList>
            <person name="Gilroy R."/>
        </authorList>
    </citation>
    <scope>NUCLEOTIDE SEQUENCE</scope>
    <source>
        <strain evidence="4">CHK121-7720</strain>
    </source>
</reference>
<feature type="domain" description="Glycosyl transferase family 1" evidence="2">
    <location>
        <begin position="201"/>
        <end position="351"/>
    </location>
</feature>
<evidence type="ECO:0000256" key="1">
    <source>
        <dbReference type="ARBA" id="ARBA00022679"/>
    </source>
</evidence>
<dbReference type="PANTHER" id="PTHR46401">
    <property type="entry name" value="GLYCOSYLTRANSFERASE WBBK-RELATED"/>
    <property type="match status" value="1"/>
</dbReference>
<evidence type="ECO:0000313" key="4">
    <source>
        <dbReference type="EMBL" id="HJG89582.1"/>
    </source>
</evidence>
<evidence type="ECO:0000259" key="3">
    <source>
        <dbReference type="Pfam" id="PF13439"/>
    </source>
</evidence>
<proteinExistence type="predicted"/>
<evidence type="ECO:0000259" key="2">
    <source>
        <dbReference type="Pfam" id="PF00534"/>
    </source>
</evidence>
<dbReference type="InterPro" id="IPR001296">
    <property type="entry name" value="Glyco_trans_1"/>
</dbReference>
<dbReference type="Gene3D" id="3.40.50.2000">
    <property type="entry name" value="Glycogen Phosphorylase B"/>
    <property type="match status" value="2"/>
</dbReference>
<comment type="caution">
    <text evidence="4">The sequence shown here is derived from an EMBL/GenBank/DDBJ whole genome shotgun (WGS) entry which is preliminary data.</text>
</comment>
<organism evidence="4 5">
    <name type="scientific">Barnesiella viscericola</name>
    <dbReference type="NCBI Taxonomy" id="397865"/>
    <lineage>
        <taxon>Bacteria</taxon>
        <taxon>Pseudomonadati</taxon>
        <taxon>Bacteroidota</taxon>
        <taxon>Bacteroidia</taxon>
        <taxon>Bacteroidales</taxon>
        <taxon>Barnesiellaceae</taxon>
        <taxon>Barnesiella</taxon>
    </lineage>
</organism>
<reference evidence="4" key="1">
    <citation type="journal article" date="2021" name="PeerJ">
        <title>Extensive microbial diversity within the chicken gut microbiome revealed by metagenomics and culture.</title>
        <authorList>
            <person name="Gilroy R."/>
            <person name="Ravi A."/>
            <person name="Getino M."/>
            <person name="Pursley I."/>
            <person name="Horton D.L."/>
            <person name="Alikhan N.F."/>
            <person name="Baker D."/>
            <person name="Gharbi K."/>
            <person name="Hall N."/>
            <person name="Watson M."/>
            <person name="Adriaenssens E.M."/>
            <person name="Foster-Nyarko E."/>
            <person name="Jarju S."/>
            <person name="Secka A."/>
            <person name="Antonio M."/>
            <person name="Oren A."/>
            <person name="Chaudhuri R.R."/>
            <person name="La Ragione R."/>
            <person name="Hildebrand F."/>
            <person name="Pallen M.J."/>
        </authorList>
    </citation>
    <scope>NUCLEOTIDE SEQUENCE</scope>
    <source>
        <strain evidence="4">CHK121-7720</strain>
    </source>
</reference>
<name>A0A921MSY5_9BACT</name>
<dbReference type="GO" id="GO:0016757">
    <property type="term" value="F:glycosyltransferase activity"/>
    <property type="evidence" value="ECO:0007669"/>
    <property type="project" value="InterPro"/>
</dbReference>
<dbReference type="Proteomes" id="UP000757103">
    <property type="component" value="Unassembled WGS sequence"/>
</dbReference>
<evidence type="ECO:0000313" key="5">
    <source>
        <dbReference type="Proteomes" id="UP000757103"/>
    </source>
</evidence>
<dbReference type="EMBL" id="DYUD01000024">
    <property type="protein sequence ID" value="HJG89582.1"/>
    <property type="molecule type" value="Genomic_DNA"/>
</dbReference>
<dbReference type="InterPro" id="IPR028098">
    <property type="entry name" value="Glyco_trans_4-like_N"/>
</dbReference>
<protein>
    <submittedName>
        <fullName evidence="4">Glycosyltransferase family 4 protein</fullName>
    </submittedName>
</protein>
<dbReference type="CDD" id="cd03809">
    <property type="entry name" value="GT4_MtfB-like"/>
    <property type="match status" value="1"/>
</dbReference>
<dbReference type="GO" id="GO:0009103">
    <property type="term" value="P:lipopolysaccharide biosynthetic process"/>
    <property type="evidence" value="ECO:0007669"/>
    <property type="project" value="TreeGrafter"/>
</dbReference>
<dbReference type="SUPFAM" id="SSF53756">
    <property type="entry name" value="UDP-Glycosyltransferase/glycogen phosphorylase"/>
    <property type="match status" value="1"/>
</dbReference>
<sequence length="403" mass="45634">MIIGFDAKRANANFTGLGNYSRFMVETMATYGNEHKYRMYIPKKCKNALYDSLLKHKNVASIQPRSFLMKRCKALWRTFFIKRGLLQDGVQLYHGLSNELPVGIHRTGIRSVVTIHDLIFLRYPQYYHWLDRIIYNYKFRYACRKSDRIVAVSECTKRDIVKFYGISPDKIDVVYQGCDPVFAQPVSAEAKARVREAYHLPEHFILSVGTIEERKNLLLAVKAVEQLGNVHLVAVGKSTAYADEVKAYIEAHGLGDRIHMIHNLKFGDLPVLYHMAEAFVYPSRFEGFGIPIVEALSAGVPVIAATGSCLEEAGGPCSLYVDPDDVAGMTAAMKRVLSDADLRREMIEAGKAYVVRFDPKRLADEMNAVYLKCFDDSASSGEERFVQTSSNIRKKIARYIPFL</sequence>
<dbReference type="PANTHER" id="PTHR46401:SF2">
    <property type="entry name" value="GLYCOSYLTRANSFERASE WBBK-RELATED"/>
    <property type="match status" value="1"/>
</dbReference>
<dbReference type="Pfam" id="PF00534">
    <property type="entry name" value="Glycos_transf_1"/>
    <property type="match status" value="1"/>
</dbReference>